<dbReference type="CDD" id="cd05233">
    <property type="entry name" value="SDR_c"/>
    <property type="match status" value="1"/>
</dbReference>
<dbReference type="PRINTS" id="PR00081">
    <property type="entry name" value="GDHRDH"/>
</dbReference>
<dbReference type="GO" id="GO:0008202">
    <property type="term" value="P:steroid metabolic process"/>
    <property type="evidence" value="ECO:0007669"/>
    <property type="project" value="UniProtKB-KW"/>
</dbReference>
<evidence type="ECO:0000256" key="3">
    <source>
        <dbReference type="ARBA" id="ARBA00023221"/>
    </source>
</evidence>
<dbReference type="RefSeq" id="WP_207600754.1">
    <property type="nucleotide sequence ID" value="NZ_JAFNJU010000015.1"/>
</dbReference>
<dbReference type="GO" id="GO:0032787">
    <property type="term" value="P:monocarboxylic acid metabolic process"/>
    <property type="evidence" value="ECO:0007669"/>
    <property type="project" value="UniProtKB-ARBA"/>
</dbReference>
<accession>A0A939HDY7</accession>
<dbReference type="SUPFAM" id="SSF51735">
    <property type="entry name" value="NAD(P)-binding Rossmann-fold domains"/>
    <property type="match status" value="1"/>
</dbReference>
<protein>
    <submittedName>
        <fullName evidence="4">SDR family oxidoreductase</fullName>
    </submittedName>
</protein>
<keyword evidence="3" id="KW-0443">Lipid metabolism</keyword>
<dbReference type="InterPro" id="IPR020904">
    <property type="entry name" value="Sc_DH/Rdtase_CS"/>
</dbReference>
<dbReference type="PROSITE" id="PS00061">
    <property type="entry name" value="ADH_SHORT"/>
    <property type="match status" value="1"/>
</dbReference>
<dbReference type="EMBL" id="JAFNJU010000015">
    <property type="protein sequence ID" value="MBO1266227.1"/>
    <property type="molecule type" value="Genomic_DNA"/>
</dbReference>
<evidence type="ECO:0000313" key="5">
    <source>
        <dbReference type="Proteomes" id="UP000664218"/>
    </source>
</evidence>
<dbReference type="PANTHER" id="PTHR42879">
    <property type="entry name" value="3-OXOACYL-(ACYL-CARRIER-PROTEIN) REDUCTASE"/>
    <property type="match status" value="1"/>
</dbReference>
<dbReference type="InterPro" id="IPR050259">
    <property type="entry name" value="SDR"/>
</dbReference>
<gene>
    <name evidence="4" type="ORF">J3A84_14415</name>
</gene>
<keyword evidence="3" id="KW-0753">Steroid metabolism</keyword>
<keyword evidence="2" id="KW-0560">Oxidoreductase</keyword>
<keyword evidence="5" id="KW-1185">Reference proteome</keyword>
<evidence type="ECO:0000256" key="2">
    <source>
        <dbReference type="ARBA" id="ARBA00023002"/>
    </source>
</evidence>
<dbReference type="Gene3D" id="3.40.50.720">
    <property type="entry name" value="NAD(P)-binding Rossmann-like Domain"/>
    <property type="match status" value="1"/>
</dbReference>
<reference evidence="4" key="1">
    <citation type="submission" date="2021-03" db="EMBL/GenBank/DDBJ databases">
        <title>Proteiniclasticum marinus sp. nov., isolated from tidal flat sediment.</title>
        <authorList>
            <person name="Namirimu T."/>
            <person name="Yang J.-A."/>
            <person name="Yang S.-H."/>
            <person name="Kim Y.-J."/>
            <person name="Kwon K.K."/>
        </authorList>
    </citation>
    <scope>NUCLEOTIDE SEQUENCE</scope>
    <source>
        <strain evidence="4">SCR006</strain>
    </source>
</reference>
<dbReference type="Pfam" id="PF13561">
    <property type="entry name" value="adh_short_C2"/>
    <property type="match status" value="1"/>
</dbReference>
<comment type="caution">
    <text evidence="4">The sequence shown here is derived from an EMBL/GenBank/DDBJ whole genome shotgun (WGS) entry which is preliminary data.</text>
</comment>
<evidence type="ECO:0000313" key="4">
    <source>
        <dbReference type="EMBL" id="MBO1266227.1"/>
    </source>
</evidence>
<dbReference type="GO" id="GO:0016491">
    <property type="term" value="F:oxidoreductase activity"/>
    <property type="evidence" value="ECO:0007669"/>
    <property type="project" value="UniProtKB-KW"/>
</dbReference>
<dbReference type="InterPro" id="IPR002347">
    <property type="entry name" value="SDR_fam"/>
</dbReference>
<dbReference type="InterPro" id="IPR036291">
    <property type="entry name" value="NAD(P)-bd_dom_sf"/>
</dbReference>
<dbReference type="PRINTS" id="PR00080">
    <property type="entry name" value="SDRFAMILY"/>
</dbReference>
<proteinExistence type="inferred from homology"/>
<comment type="similarity">
    <text evidence="1">Belongs to the short-chain dehydrogenases/reductases (SDR) family.</text>
</comment>
<evidence type="ECO:0000256" key="1">
    <source>
        <dbReference type="ARBA" id="ARBA00006484"/>
    </source>
</evidence>
<sequence>MKNAIITGATGGIGMEISRKLSSMGYNLALIYGNNHQQADALVEELSALTRVKAYSMDFSGGNGYTSTLKSILKDFGAFEVLVHGAGVSYRDLFHEMTELQFEELLSINLKPLYYVTREIIPCMIEGGKGSIISISSIWGSRPASMEVAYAMTKGALEQFTRSLASELSHMNIRVNAIAPGGVDTKLLANLNDQEKRDFIDDIPFKRLAKPEEVAELAAFLIEKGTYITGQVLTMDGGFTL</sequence>
<dbReference type="FunFam" id="3.40.50.720:FF:000173">
    <property type="entry name" value="3-oxoacyl-[acyl-carrier protein] reductase"/>
    <property type="match status" value="1"/>
</dbReference>
<dbReference type="Proteomes" id="UP000664218">
    <property type="component" value="Unassembled WGS sequence"/>
</dbReference>
<name>A0A939HDY7_9CLOT</name>
<organism evidence="4 5">
    <name type="scientific">Proteiniclasticum aestuarii</name>
    <dbReference type="NCBI Taxonomy" id="2817862"/>
    <lineage>
        <taxon>Bacteria</taxon>
        <taxon>Bacillati</taxon>
        <taxon>Bacillota</taxon>
        <taxon>Clostridia</taxon>
        <taxon>Eubacteriales</taxon>
        <taxon>Clostridiaceae</taxon>
        <taxon>Proteiniclasticum</taxon>
    </lineage>
</organism>
<dbReference type="AlphaFoldDB" id="A0A939HDY7"/>
<dbReference type="PANTHER" id="PTHR42879:SF2">
    <property type="entry name" value="3-OXOACYL-[ACYL-CARRIER-PROTEIN] REDUCTASE FABG"/>
    <property type="match status" value="1"/>
</dbReference>